<feature type="compositionally biased region" description="Basic and acidic residues" evidence="4">
    <location>
        <begin position="136"/>
        <end position="161"/>
    </location>
</feature>
<protein>
    <recommendedName>
        <fullName evidence="5">Ribosomal RNA-processing protein 14/surfeit locus protein 6 C-terminal domain-containing protein</fullName>
    </recommendedName>
</protein>
<dbReference type="AlphaFoldDB" id="A0A813L1W9"/>
<dbReference type="GO" id="GO:0003677">
    <property type="term" value="F:DNA binding"/>
    <property type="evidence" value="ECO:0007669"/>
    <property type="project" value="TreeGrafter"/>
</dbReference>
<evidence type="ECO:0000313" key="7">
    <source>
        <dbReference type="Proteomes" id="UP000626109"/>
    </source>
</evidence>
<comment type="caution">
    <text evidence="6">The sequence shown here is derived from an EMBL/GenBank/DDBJ whole genome shotgun (WGS) entry which is preliminary data.</text>
</comment>
<dbReference type="PANTHER" id="PTHR14369">
    <property type="entry name" value="SURFEIT LOCUS PROTEIN 6"/>
    <property type="match status" value="1"/>
</dbReference>
<proteinExistence type="inferred from homology"/>
<name>A0A813L1W9_POLGL</name>
<dbReference type="GO" id="GO:0042273">
    <property type="term" value="P:ribosomal large subunit biogenesis"/>
    <property type="evidence" value="ECO:0007669"/>
    <property type="project" value="TreeGrafter"/>
</dbReference>
<dbReference type="InterPro" id="IPR007019">
    <property type="entry name" value="SURF6"/>
</dbReference>
<dbReference type="EMBL" id="CAJNNW010032875">
    <property type="protein sequence ID" value="CAE8715848.1"/>
    <property type="molecule type" value="Genomic_DNA"/>
</dbReference>
<dbReference type="GO" id="GO:0005730">
    <property type="term" value="C:nucleolus"/>
    <property type="evidence" value="ECO:0007669"/>
    <property type="project" value="TreeGrafter"/>
</dbReference>
<dbReference type="Pfam" id="PF04935">
    <property type="entry name" value="SURF6"/>
    <property type="match status" value="1"/>
</dbReference>
<organism evidence="6 7">
    <name type="scientific">Polarella glacialis</name>
    <name type="common">Dinoflagellate</name>
    <dbReference type="NCBI Taxonomy" id="89957"/>
    <lineage>
        <taxon>Eukaryota</taxon>
        <taxon>Sar</taxon>
        <taxon>Alveolata</taxon>
        <taxon>Dinophyceae</taxon>
        <taxon>Suessiales</taxon>
        <taxon>Suessiaceae</taxon>
        <taxon>Polarella</taxon>
    </lineage>
</organism>
<reference evidence="6" key="1">
    <citation type="submission" date="2021-02" db="EMBL/GenBank/DDBJ databases">
        <authorList>
            <person name="Dougan E. K."/>
            <person name="Rhodes N."/>
            <person name="Thang M."/>
            <person name="Chan C."/>
        </authorList>
    </citation>
    <scope>NUCLEOTIDE SEQUENCE</scope>
</reference>
<feature type="compositionally biased region" description="Basic and acidic residues" evidence="4">
    <location>
        <begin position="172"/>
        <end position="187"/>
    </location>
</feature>
<evidence type="ECO:0000256" key="4">
    <source>
        <dbReference type="SAM" id="MobiDB-lite"/>
    </source>
</evidence>
<feature type="domain" description="Ribosomal RNA-processing protein 14/surfeit locus protein 6 C-terminal" evidence="5">
    <location>
        <begin position="62"/>
        <end position="172"/>
    </location>
</feature>
<dbReference type="InterPro" id="IPR029190">
    <property type="entry name" value="Rrp14/SURF6_C"/>
</dbReference>
<keyword evidence="3" id="KW-0539">Nucleus</keyword>
<dbReference type="PANTHER" id="PTHR14369:SF0">
    <property type="entry name" value="SURFEIT LOCUS PROTEIN 6"/>
    <property type="match status" value="1"/>
</dbReference>
<dbReference type="GO" id="GO:0042274">
    <property type="term" value="P:ribosomal small subunit biogenesis"/>
    <property type="evidence" value="ECO:0007669"/>
    <property type="project" value="TreeGrafter"/>
</dbReference>
<evidence type="ECO:0000256" key="3">
    <source>
        <dbReference type="ARBA" id="ARBA00023242"/>
    </source>
</evidence>
<comment type="similarity">
    <text evidence="2">Belongs to the SURF6 family.</text>
</comment>
<evidence type="ECO:0000256" key="2">
    <source>
        <dbReference type="ARBA" id="ARBA00005904"/>
    </source>
</evidence>
<dbReference type="Proteomes" id="UP000626109">
    <property type="component" value="Unassembled WGS sequence"/>
</dbReference>
<accession>A0A813L1W9</accession>
<gene>
    <name evidence="6" type="ORF">PGLA2088_LOCUS38796</name>
</gene>
<evidence type="ECO:0000259" key="5">
    <source>
        <dbReference type="Pfam" id="PF04935"/>
    </source>
</evidence>
<comment type="subcellular location">
    <subcellularLocation>
        <location evidence="1">Nucleus</location>
    </subcellularLocation>
</comment>
<feature type="compositionally biased region" description="Basic and acidic residues" evidence="4">
    <location>
        <begin position="108"/>
        <end position="129"/>
    </location>
</feature>
<feature type="region of interest" description="Disordered" evidence="4">
    <location>
        <begin position="106"/>
        <end position="187"/>
    </location>
</feature>
<evidence type="ECO:0000313" key="6">
    <source>
        <dbReference type="EMBL" id="CAE8715848.1"/>
    </source>
</evidence>
<evidence type="ECO:0000256" key="1">
    <source>
        <dbReference type="ARBA" id="ARBA00004123"/>
    </source>
</evidence>
<dbReference type="GO" id="GO:0003723">
    <property type="term" value="F:RNA binding"/>
    <property type="evidence" value="ECO:0007669"/>
    <property type="project" value="TreeGrafter"/>
</dbReference>
<sequence>MCQPGSVLVDVVLAPVWSWRLPSLLDTVPRVRGEDEERPEAGRLSFDTNSAGLPFEAGIGRRGKKVRKLRDDLRKHEVDATRLREAEARGEGDVFRKEQAVQKALQRARGEKVHDDSSKLRKVQKAMDLKKKKGKDKWTAKIESEKQQVNEQQAQRRDNLKNRGSKKKTKRAGFEGKKTGYLNTDDK</sequence>